<comment type="caution">
    <text evidence="5">The sequence shown here is derived from an EMBL/GenBank/DDBJ whole genome shotgun (WGS) entry which is preliminary data.</text>
</comment>
<dbReference type="HAMAP" id="MF_00187">
    <property type="entry name" value="FdhD"/>
    <property type="match status" value="1"/>
</dbReference>
<dbReference type="EMBL" id="VUKA01000002">
    <property type="protein sequence ID" value="KAA2213855.1"/>
    <property type="molecule type" value="Genomic_DNA"/>
</dbReference>
<evidence type="ECO:0000256" key="3">
    <source>
        <dbReference type="HAMAP-Rule" id="MF_00187"/>
    </source>
</evidence>
<evidence type="ECO:0000256" key="1">
    <source>
        <dbReference type="ARBA" id="ARBA00022490"/>
    </source>
</evidence>
<evidence type="ECO:0000313" key="6">
    <source>
        <dbReference type="Proteomes" id="UP000322110"/>
    </source>
</evidence>
<dbReference type="GO" id="GO:0097163">
    <property type="term" value="F:sulfur carrier activity"/>
    <property type="evidence" value="ECO:0007669"/>
    <property type="project" value="UniProtKB-UniRule"/>
</dbReference>
<feature type="active site" description="Cysteine persulfide intermediate" evidence="3">
    <location>
        <position position="128"/>
    </location>
</feature>
<sequence length="285" mass="29845">MRHSDPAEAVPDLPEAAPIPSPHAASEARRWRAGVEADAASCLLPEEVPVSFTYGRASQAVMMATPCDLEDFAYGFSLTEGVIERPEQVTELEVVPRPAGIELRMSLAGDRQDALARRRRHMAGPVGCGLCGLESLEAVLRPLPPVPAGGRIAASEVAAALGALAEGQFLHQATRAVHAAGFWRPEQGLILVREDVGRHNALDKLVGALLRGGIAARDGVVVLTSRVSVEMVQKAAMIGAPILVAVSAPTALATRSAQGCGLTLIARARGQGFEVHSHPARVVPG</sequence>
<dbReference type="GO" id="GO:0006777">
    <property type="term" value="P:Mo-molybdopterin cofactor biosynthetic process"/>
    <property type="evidence" value="ECO:0007669"/>
    <property type="project" value="UniProtKB-UniRule"/>
</dbReference>
<organism evidence="5 6">
    <name type="scientific">Teichococcus oryzae</name>
    <dbReference type="NCBI Taxonomy" id="1608942"/>
    <lineage>
        <taxon>Bacteria</taxon>
        <taxon>Pseudomonadati</taxon>
        <taxon>Pseudomonadota</taxon>
        <taxon>Alphaproteobacteria</taxon>
        <taxon>Acetobacterales</taxon>
        <taxon>Roseomonadaceae</taxon>
        <taxon>Roseomonas</taxon>
    </lineage>
</organism>
<dbReference type="GO" id="GO:0005737">
    <property type="term" value="C:cytoplasm"/>
    <property type="evidence" value="ECO:0007669"/>
    <property type="project" value="UniProtKB-SubCell"/>
</dbReference>
<dbReference type="InterPro" id="IPR016193">
    <property type="entry name" value="Cytidine_deaminase-like"/>
</dbReference>
<dbReference type="InterPro" id="IPR003786">
    <property type="entry name" value="FdhD"/>
</dbReference>
<evidence type="ECO:0000256" key="4">
    <source>
        <dbReference type="SAM" id="MobiDB-lite"/>
    </source>
</evidence>
<dbReference type="OrthoDB" id="3197277at2"/>
<gene>
    <name evidence="3 5" type="primary">fdhD</name>
    <name evidence="5" type="ORF">F0Q34_07330</name>
</gene>
<comment type="caution">
    <text evidence="3">Lacks conserved residue(s) required for the propagation of feature annotation.</text>
</comment>
<comment type="function">
    <text evidence="3">Required for formate dehydrogenase (FDH) activity. Acts as a sulfur carrier protein that transfers sulfur from IscS to the molybdenum cofactor prior to its insertion into FDH.</text>
</comment>
<proteinExistence type="inferred from homology"/>
<keyword evidence="6" id="KW-1185">Reference proteome</keyword>
<dbReference type="SUPFAM" id="SSF53927">
    <property type="entry name" value="Cytidine deaminase-like"/>
    <property type="match status" value="1"/>
</dbReference>
<dbReference type="PANTHER" id="PTHR30592:SF1">
    <property type="entry name" value="SULFUR CARRIER PROTEIN FDHD"/>
    <property type="match status" value="1"/>
</dbReference>
<feature type="region of interest" description="Disordered" evidence="4">
    <location>
        <begin position="1"/>
        <end position="27"/>
    </location>
</feature>
<dbReference type="Proteomes" id="UP000322110">
    <property type="component" value="Unassembled WGS sequence"/>
</dbReference>
<dbReference type="GO" id="GO:0016783">
    <property type="term" value="F:sulfurtransferase activity"/>
    <property type="evidence" value="ECO:0007669"/>
    <property type="project" value="InterPro"/>
</dbReference>
<comment type="subcellular location">
    <subcellularLocation>
        <location evidence="3">Cytoplasm</location>
    </subcellularLocation>
</comment>
<evidence type="ECO:0000313" key="5">
    <source>
        <dbReference type="EMBL" id="KAA2213855.1"/>
    </source>
</evidence>
<protein>
    <recommendedName>
        <fullName evidence="3">Sulfur carrier protein FdhD</fullName>
    </recommendedName>
</protein>
<dbReference type="Pfam" id="PF02634">
    <property type="entry name" value="FdhD-NarQ"/>
    <property type="match status" value="1"/>
</dbReference>
<name>A0A5B2TIM8_9PROT</name>
<keyword evidence="5" id="KW-0808">Transferase</keyword>
<dbReference type="RefSeq" id="WP_149811511.1">
    <property type="nucleotide sequence ID" value="NZ_VUKA01000002.1"/>
</dbReference>
<dbReference type="PANTHER" id="PTHR30592">
    <property type="entry name" value="FORMATE DEHYDROGENASE"/>
    <property type="match status" value="1"/>
</dbReference>
<keyword evidence="1 3" id="KW-0963">Cytoplasm</keyword>
<dbReference type="Gene3D" id="3.10.20.10">
    <property type="match status" value="1"/>
</dbReference>
<reference evidence="5 6" key="1">
    <citation type="journal article" date="2015" name="Int. J. Syst. Evol. Microbiol.">
        <title>Roseomonas oryzae sp. nov., isolated from paddy rhizosphere soil.</title>
        <authorList>
            <person name="Ramaprasad E.V."/>
            <person name="Sasikala Ch."/>
            <person name="Ramana Ch.V."/>
        </authorList>
    </citation>
    <scope>NUCLEOTIDE SEQUENCE [LARGE SCALE GENOMIC DNA]</scope>
    <source>
        <strain evidence="5 6">KCTC 42542</strain>
    </source>
</reference>
<evidence type="ECO:0000256" key="2">
    <source>
        <dbReference type="ARBA" id="ARBA00023150"/>
    </source>
</evidence>
<dbReference type="AlphaFoldDB" id="A0A5B2TIM8"/>
<accession>A0A5B2TIM8</accession>
<dbReference type="Gene3D" id="3.40.140.10">
    <property type="entry name" value="Cytidine Deaminase, domain 2"/>
    <property type="match status" value="1"/>
</dbReference>
<keyword evidence="2 3" id="KW-0501">Molybdenum cofactor biosynthesis</keyword>
<comment type="similarity">
    <text evidence="3">Belongs to the FdhD family.</text>
</comment>
<dbReference type="PIRSF" id="PIRSF015626">
    <property type="entry name" value="FdhD"/>
    <property type="match status" value="1"/>
</dbReference>
<dbReference type="NCBIfam" id="TIGR00129">
    <property type="entry name" value="fdhD_narQ"/>
    <property type="match status" value="1"/>
</dbReference>